<dbReference type="RefSeq" id="WP_123877496.1">
    <property type="nucleotide sequence ID" value="NZ_RPFZ01000001.1"/>
</dbReference>
<feature type="transmembrane region" description="Helical" evidence="1">
    <location>
        <begin position="149"/>
        <end position="167"/>
    </location>
</feature>
<name>A0A3N5CNU4_9SPHN</name>
<dbReference type="Proteomes" id="UP000275232">
    <property type="component" value="Unassembled WGS sequence"/>
</dbReference>
<proteinExistence type="predicted"/>
<evidence type="ECO:0000256" key="1">
    <source>
        <dbReference type="SAM" id="Phobius"/>
    </source>
</evidence>
<gene>
    <name evidence="3" type="ORF">EG799_00335</name>
</gene>
<feature type="transmembrane region" description="Helical" evidence="1">
    <location>
        <begin position="239"/>
        <end position="259"/>
    </location>
</feature>
<evidence type="ECO:0000313" key="4">
    <source>
        <dbReference type="Proteomes" id="UP000275232"/>
    </source>
</evidence>
<feature type="domain" description="DUF1206" evidence="2">
    <location>
        <begin position="195"/>
        <end position="262"/>
    </location>
</feature>
<organism evidence="3 4">
    <name type="scientific">Aurantiacibacter spongiae</name>
    <dbReference type="NCBI Taxonomy" id="2488860"/>
    <lineage>
        <taxon>Bacteria</taxon>
        <taxon>Pseudomonadati</taxon>
        <taxon>Pseudomonadota</taxon>
        <taxon>Alphaproteobacteria</taxon>
        <taxon>Sphingomonadales</taxon>
        <taxon>Erythrobacteraceae</taxon>
        <taxon>Aurantiacibacter</taxon>
    </lineage>
</organism>
<keyword evidence="1" id="KW-0812">Transmembrane</keyword>
<feature type="transmembrane region" description="Helical" evidence="1">
    <location>
        <begin position="57"/>
        <end position="74"/>
    </location>
</feature>
<sequence>MVDKSEKFSWLVRVGYFSRAILYTVLGLIALTSAGRISQGTNGIFGAIEDFPGGTALLWIMVVGLTAYGLFRLCSPLFDIENNGSDAKGWGKRIGHLGSAIGHFALAISAFEFASSEGSGAGQSAGSGSGSGGGGGAQEAASGVLSLEFGGIVLGVLGLAFFAAAFSQAKKGITGSFMHRIAGGAPSYTRILGGIGFVARAVVFVVIGWSLFKAGFLNASSSQVKTLGDAVASLAGEGAIFTLVALGLLIFGIFSFILARYRIIPDMGSGGKVPSFRA</sequence>
<dbReference type="AlphaFoldDB" id="A0A3N5CNU4"/>
<reference evidence="3 4" key="1">
    <citation type="submission" date="2018-11" db="EMBL/GenBank/DDBJ databases">
        <title>Erythrobacter spongiae sp. nov., isolated from a marine sponge.</title>
        <authorList>
            <person name="Zhuang L."/>
            <person name="Luo L."/>
        </authorList>
    </citation>
    <scope>NUCLEOTIDE SEQUENCE [LARGE SCALE GENOMIC DNA]</scope>
    <source>
        <strain evidence="3 4">HN-E23</strain>
    </source>
</reference>
<keyword evidence="1" id="KW-1133">Transmembrane helix</keyword>
<protein>
    <submittedName>
        <fullName evidence="3">DUF1206 domain-containing protein</fullName>
    </submittedName>
</protein>
<dbReference type="InterPro" id="IPR009597">
    <property type="entry name" value="DUF1206"/>
</dbReference>
<feature type="transmembrane region" description="Helical" evidence="1">
    <location>
        <begin position="20"/>
        <end position="37"/>
    </location>
</feature>
<keyword evidence="4" id="KW-1185">Reference proteome</keyword>
<evidence type="ECO:0000259" key="2">
    <source>
        <dbReference type="Pfam" id="PF06724"/>
    </source>
</evidence>
<comment type="caution">
    <text evidence="3">The sequence shown here is derived from an EMBL/GenBank/DDBJ whole genome shotgun (WGS) entry which is preliminary data.</text>
</comment>
<keyword evidence="1" id="KW-0472">Membrane</keyword>
<feature type="transmembrane region" description="Helical" evidence="1">
    <location>
        <begin position="94"/>
        <end position="114"/>
    </location>
</feature>
<accession>A0A3N5CNU4</accession>
<dbReference type="EMBL" id="RPFZ01000001">
    <property type="protein sequence ID" value="RPF70247.1"/>
    <property type="molecule type" value="Genomic_DNA"/>
</dbReference>
<feature type="domain" description="DUF1206" evidence="2">
    <location>
        <begin position="14"/>
        <end position="73"/>
    </location>
</feature>
<dbReference type="Pfam" id="PF06724">
    <property type="entry name" value="DUF1206"/>
    <property type="match status" value="2"/>
</dbReference>
<feature type="transmembrane region" description="Helical" evidence="1">
    <location>
        <begin position="188"/>
        <end position="212"/>
    </location>
</feature>
<evidence type="ECO:0000313" key="3">
    <source>
        <dbReference type="EMBL" id="RPF70247.1"/>
    </source>
</evidence>
<dbReference type="OrthoDB" id="5702018at2"/>